<dbReference type="GO" id="GO:0055085">
    <property type="term" value="P:transmembrane transport"/>
    <property type="evidence" value="ECO:0007669"/>
    <property type="project" value="InterPro"/>
</dbReference>
<proteinExistence type="predicted"/>
<dbReference type="InterPro" id="IPR018389">
    <property type="entry name" value="DctP_fam"/>
</dbReference>
<dbReference type="RefSeq" id="WP_304121970.1">
    <property type="nucleotide sequence ID" value="NZ_DYZA01000108.1"/>
</dbReference>
<evidence type="ECO:0000313" key="3">
    <source>
        <dbReference type="EMBL" id="HJD97108.1"/>
    </source>
</evidence>
<dbReference type="Pfam" id="PF03480">
    <property type="entry name" value="DctP"/>
    <property type="match status" value="1"/>
</dbReference>
<feature type="chain" id="PRO_5037893316" evidence="2">
    <location>
        <begin position="22"/>
        <end position="347"/>
    </location>
</feature>
<dbReference type="SUPFAM" id="SSF53850">
    <property type="entry name" value="Periplasmic binding protein-like II"/>
    <property type="match status" value="1"/>
</dbReference>
<name>A0A921AWL0_9BACT</name>
<evidence type="ECO:0000313" key="4">
    <source>
        <dbReference type="Proteomes" id="UP000698963"/>
    </source>
</evidence>
<dbReference type="PANTHER" id="PTHR33376">
    <property type="match status" value="1"/>
</dbReference>
<comment type="caution">
    <text evidence="3">The sequence shown here is derived from an EMBL/GenBank/DDBJ whole genome shotgun (WGS) entry which is preliminary data.</text>
</comment>
<gene>
    <name evidence="3" type="ORF">K8W16_05640</name>
</gene>
<dbReference type="AlphaFoldDB" id="A0A921AWL0"/>
<accession>A0A921AWL0</accession>
<reference evidence="3" key="2">
    <citation type="submission" date="2021-09" db="EMBL/GenBank/DDBJ databases">
        <authorList>
            <person name="Gilroy R."/>
        </authorList>
    </citation>
    <scope>NUCLEOTIDE SEQUENCE</scope>
    <source>
        <strain evidence="3">ChiGjej2B2-19336</strain>
    </source>
</reference>
<protein>
    <submittedName>
        <fullName evidence="3">TRAP transporter substrate-binding protein</fullName>
    </submittedName>
</protein>
<dbReference type="Proteomes" id="UP000698963">
    <property type="component" value="Unassembled WGS sequence"/>
</dbReference>
<organism evidence="3 4">
    <name type="scientific">Mailhella massiliensis</name>
    <dbReference type="NCBI Taxonomy" id="1903261"/>
    <lineage>
        <taxon>Bacteria</taxon>
        <taxon>Pseudomonadati</taxon>
        <taxon>Thermodesulfobacteriota</taxon>
        <taxon>Desulfovibrionia</taxon>
        <taxon>Desulfovibrionales</taxon>
        <taxon>Desulfovibrionaceae</taxon>
        <taxon>Mailhella</taxon>
    </lineage>
</organism>
<evidence type="ECO:0000256" key="2">
    <source>
        <dbReference type="SAM" id="SignalP"/>
    </source>
</evidence>
<sequence>MKKILFAALALLGVSVSTAYAEPVELRFTSVYIDRHPVVQNAFIPWMEEIKKRTNGEVVITYFNPGTICPNNEMFSAVKNGAVDIASTNTNLSNGVLFLSDAANVPFLFKNAESAAMAIWRISQKYPEWAEEFDGMKMLTQYTSALMMIHSTKKPVTKFSDIRGMKLTTVGGLDRDILKALKANPIFVPLPDTYMSLSRGMADGACLAIAPLRSFKITETIKYSVNDPIAASPMWMAMSNDAWNRLTPEQQAIFTETTGEVLARAIGRALDDSSSSDAKWMEEQGHVFNQFSPEEKAKLVKATEGIADKWVKKAEKQGIANASKILADLRALGEQTAAELDQEKAGK</sequence>
<dbReference type="InterPro" id="IPR038404">
    <property type="entry name" value="TRAP_DctP_sf"/>
</dbReference>
<keyword evidence="1 2" id="KW-0732">Signal</keyword>
<reference evidence="3" key="1">
    <citation type="journal article" date="2021" name="PeerJ">
        <title>Extensive microbial diversity within the chicken gut microbiome revealed by metagenomics and culture.</title>
        <authorList>
            <person name="Gilroy R."/>
            <person name="Ravi A."/>
            <person name="Getino M."/>
            <person name="Pursley I."/>
            <person name="Horton D.L."/>
            <person name="Alikhan N.F."/>
            <person name="Baker D."/>
            <person name="Gharbi K."/>
            <person name="Hall N."/>
            <person name="Watson M."/>
            <person name="Adriaenssens E.M."/>
            <person name="Foster-Nyarko E."/>
            <person name="Jarju S."/>
            <person name="Secka A."/>
            <person name="Antonio M."/>
            <person name="Oren A."/>
            <person name="Chaudhuri R.R."/>
            <person name="La Ragione R."/>
            <person name="Hildebrand F."/>
            <person name="Pallen M.J."/>
        </authorList>
    </citation>
    <scope>NUCLEOTIDE SEQUENCE</scope>
    <source>
        <strain evidence="3">ChiGjej2B2-19336</strain>
    </source>
</reference>
<evidence type="ECO:0000256" key="1">
    <source>
        <dbReference type="ARBA" id="ARBA00022729"/>
    </source>
</evidence>
<dbReference type="CDD" id="cd13665">
    <property type="entry name" value="PBP2_TRAP_Dctp3_4"/>
    <property type="match status" value="1"/>
</dbReference>
<dbReference type="PANTHER" id="PTHR33376:SF15">
    <property type="entry name" value="BLL6794 PROTEIN"/>
    <property type="match status" value="1"/>
</dbReference>
<dbReference type="NCBIfam" id="NF037995">
    <property type="entry name" value="TRAP_S1"/>
    <property type="match status" value="1"/>
</dbReference>
<dbReference type="EMBL" id="DYZA01000108">
    <property type="protein sequence ID" value="HJD97108.1"/>
    <property type="molecule type" value="Genomic_DNA"/>
</dbReference>
<dbReference type="Gene3D" id="3.40.190.170">
    <property type="entry name" value="Bacterial extracellular solute-binding protein, family 7"/>
    <property type="match status" value="1"/>
</dbReference>
<feature type="signal peptide" evidence="2">
    <location>
        <begin position="1"/>
        <end position="21"/>
    </location>
</feature>